<dbReference type="STRING" id="756272.Plabr_0541"/>
<dbReference type="InterPro" id="IPR001932">
    <property type="entry name" value="PPM-type_phosphatase-like_dom"/>
</dbReference>
<dbReference type="InterPro" id="IPR052016">
    <property type="entry name" value="Bact_Sigma-Reg"/>
</dbReference>
<dbReference type="PANTHER" id="PTHR43156">
    <property type="entry name" value="STAGE II SPORULATION PROTEIN E-RELATED"/>
    <property type="match status" value="1"/>
</dbReference>
<dbReference type="PROSITE" id="PS50006">
    <property type="entry name" value="FHA_DOMAIN"/>
    <property type="match status" value="1"/>
</dbReference>
<dbReference type="Gene3D" id="3.30.450.40">
    <property type="match status" value="1"/>
</dbReference>
<dbReference type="Pfam" id="PF13185">
    <property type="entry name" value="GAF_2"/>
    <property type="match status" value="1"/>
</dbReference>
<sequence length="581" mass="64375">MAFLRVIQGGRPGELHEVTAERLVLGRHPSCEVVLDNAVISRQHARLIRQEGKYVIEDLGSRNGTFVNGKEVSGLQEVVDADRIRICDYILEYLEQLPMIDETIQRDLSEQDNPQPSRRTPQAKSLQPKSPRTVEGYLNPELESSSSIITTIKSGPSSYRLDVRPELKLRAVLDLSRQLARTVDLKTLLSRTLDCLFQLFPQCEDGVIVTVAPETRQPTLRVGRNSEGDSVNEVPLSRAIVDRAMQDNEAILSEDVSDDSRFRDSLSASALEIRSMMCAPMLGFEDQAVGAIQLSTRNMKRIFNQEDLDLLVSVAAQVGLAVENTNLYAAKVSKRDMERDLEVATQIQLGFLPRREPNLLGFEFHHYYQAAQQVGGDYFDYVRLPDGRLAVAVGDVSGKGVPAALLMARLCSSVRFHLASQRTAAEAMSALNRDLLESNLGFRFITLCMAVMEPGSQELTLVNAGHLPPLMHDANGSRYLEGDYSGLPLGIGGDSEYSEHRIAMTSDSHMLFYTDGITETSDSMDVLYGRDHLLKAVPEAPFSAKSLIETVLEDTDRFSAGDSQQDDRCMVAIHCLPLSAR</sequence>
<dbReference type="GO" id="GO:0016791">
    <property type="term" value="F:phosphatase activity"/>
    <property type="evidence" value="ECO:0007669"/>
    <property type="project" value="TreeGrafter"/>
</dbReference>
<evidence type="ECO:0000256" key="1">
    <source>
        <dbReference type="ARBA" id="ARBA00022801"/>
    </source>
</evidence>
<dbReference type="SMART" id="SM00331">
    <property type="entry name" value="PP2C_SIG"/>
    <property type="match status" value="1"/>
</dbReference>
<dbReference type="InterPro" id="IPR036457">
    <property type="entry name" value="PPM-type-like_dom_sf"/>
</dbReference>
<keyword evidence="5" id="KW-1185">Reference proteome</keyword>
<feature type="region of interest" description="Disordered" evidence="2">
    <location>
        <begin position="108"/>
        <end position="137"/>
    </location>
</feature>
<organism evidence="4 5">
    <name type="scientific">Rubinisphaera brasiliensis (strain ATCC 49424 / DSM 5305 / JCM 21570 / IAM 15109 / NBRC 103401 / IFAM 1448)</name>
    <name type="common">Planctomyces brasiliensis</name>
    <dbReference type="NCBI Taxonomy" id="756272"/>
    <lineage>
        <taxon>Bacteria</taxon>
        <taxon>Pseudomonadati</taxon>
        <taxon>Planctomycetota</taxon>
        <taxon>Planctomycetia</taxon>
        <taxon>Planctomycetales</taxon>
        <taxon>Planctomycetaceae</taxon>
        <taxon>Rubinisphaera</taxon>
    </lineage>
</organism>
<dbReference type="InterPro" id="IPR000253">
    <property type="entry name" value="FHA_dom"/>
</dbReference>
<protein>
    <submittedName>
        <fullName evidence="4">Protein serine/threonine phosphatase with GAF(S) sensor(S)</fullName>
    </submittedName>
</protein>
<dbReference type="InterPro" id="IPR008984">
    <property type="entry name" value="SMAD_FHA_dom_sf"/>
</dbReference>
<dbReference type="SUPFAM" id="SSF81606">
    <property type="entry name" value="PP2C-like"/>
    <property type="match status" value="1"/>
</dbReference>
<dbReference type="eggNOG" id="COG2203">
    <property type="taxonomic scope" value="Bacteria"/>
</dbReference>
<dbReference type="Gene3D" id="3.60.40.10">
    <property type="entry name" value="PPM-type phosphatase domain"/>
    <property type="match status" value="1"/>
</dbReference>
<dbReference type="PANTHER" id="PTHR43156:SF2">
    <property type="entry name" value="STAGE II SPORULATION PROTEIN E"/>
    <property type="match status" value="1"/>
</dbReference>
<dbReference type="eggNOG" id="COG2208">
    <property type="taxonomic scope" value="Bacteria"/>
</dbReference>
<evidence type="ECO:0000313" key="4">
    <source>
        <dbReference type="EMBL" id="ADY58168.1"/>
    </source>
</evidence>
<accession>F0ST13</accession>
<evidence type="ECO:0000313" key="5">
    <source>
        <dbReference type="Proteomes" id="UP000006860"/>
    </source>
</evidence>
<dbReference type="Pfam" id="PF07228">
    <property type="entry name" value="SpoIIE"/>
    <property type="match status" value="1"/>
</dbReference>
<dbReference type="Proteomes" id="UP000006860">
    <property type="component" value="Chromosome"/>
</dbReference>
<feature type="compositionally biased region" description="Polar residues" evidence="2">
    <location>
        <begin position="111"/>
        <end position="130"/>
    </location>
</feature>
<keyword evidence="1" id="KW-0378">Hydrolase</keyword>
<dbReference type="eggNOG" id="COG1716">
    <property type="taxonomic scope" value="Bacteria"/>
</dbReference>
<dbReference type="SUPFAM" id="SSF55781">
    <property type="entry name" value="GAF domain-like"/>
    <property type="match status" value="1"/>
</dbReference>
<dbReference type="SMART" id="SM00065">
    <property type="entry name" value="GAF"/>
    <property type="match status" value="1"/>
</dbReference>
<dbReference type="InterPro" id="IPR029016">
    <property type="entry name" value="GAF-like_dom_sf"/>
</dbReference>
<dbReference type="Gene3D" id="2.60.200.20">
    <property type="match status" value="1"/>
</dbReference>
<dbReference type="EMBL" id="CP002546">
    <property type="protein sequence ID" value="ADY58168.1"/>
    <property type="molecule type" value="Genomic_DNA"/>
</dbReference>
<feature type="domain" description="FHA" evidence="3">
    <location>
        <begin position="23"/>
        <end position="72"/>
    </location>
</feature>
<dbReference type="AlphaFoldDB" id="F0ST13"/>
<proteinExistence type="predicted"/>
<dbReference type="CDD" id="cd00060">
    <property type="entry name" value="FHA"/>
    <property type="match status" value="1"/>
</dbReference>
<dbReference type="InterPro" id="IPR003018">
    <property type="entry name" value="GAF"/>
</dbReference>
<evidence type="ECO:0000256" key="2">
    <source>
        <dbReference type="SAM" id="MobiDB-lite"/>
    </source>
</evidence>
<dbReference type="RefSeq" id="WP_013626912.1">
    <property type="nucleotide sequence ID" value="NC_015174.1"/>
</dbReference>
<evidence type="ECO:0000259" key="3">
    <source>
        <dbReference type="PROSITE" id="PS50006"/>
    </source>
</evidence>
<name>F0ST13_RUBBR</name>
<dbReference type="KEGG" id="pbs:Plabr_0541"/>
<gene>
    <name evidence="4" type="ordered locus">Plabr_0541</name>
</gene>
<reference evidence="5" key="1">
    <citation type="submission" date="2011-02" db="EMBL/GenBank/DDBJ databases">
        <title>The complete genome of Planctomyces brasiliensis DSM 5305.</title>
        <authorList>
            <person name="Lucas S."/>
            <person name="Copeland A."/>
            <person name="Lapidus A."/>
            <person name="Bruce D."/>
            <person name="Goodwin L."/>
            <person name="Pitluck S."/>
            <person name="Kyrpides N."/>
            <person name="Mavromatis K."/>
            <person name="Pagani I."/>
            <person name="Ivanova N."/>
            <person name="Ovchinnikova G."/>
            <person name="Lu M."/>
            <person name="Detter J.C."/>
            <person name="Han C."/>
            <person name="Land M."/>
            <person name="Hauser L."/>
            <person name="Markowitz V."/>
            <person name="Cheng J.-F."/>
            <person name="Hugenholtz P."/>
            <person name="Woyke T."/>
            <person name="Wu D."/>
            <person name="Tindall B."/>
            <person name="Pomrenke H.G."/>
            <person name="Brambilla E."/>
            <person name="Klenk H.-P."/>
            <person name="Eisen J.A."/>
        </authorList>
    </citation>
    <scope>NUCLEOTIDE SEQUENCE [LARGE SCALE GENOMIC DNA]</scope>
    <source>
        <strain evidence="5">ATCC 49424 / DSM 5305 / JCM 21570 / IAM 15109 / NBRC 103401 / IFAM 1448</strain>
    </source>
</reference>
<dbReference type="HOGENOM" id="CLU_000445_43_6_0"/>
<dbReference type="SUPFAM" id="SSF49879">
    <property type="entry name" value="SMAD/FHA domain"/>
    <property type="match status" value="1"/>
</dbReference>
<dbReference type="Pfam" id="PF00498">
    <property type="entry name" value="FHA"/>
    <property type="match status" value="1"/>
</dbReference>
<dbReference type="SMART" id="SM00240">
    <property type="entry name" value="FHA"/>
    <property type="match status" value="1"/>
</dbReference>